<dbReference type="RefSeq" id="YP_009799363.1">
    <property type="nucleotide sequence ID" value="NC_047941.1"/>
</dbReference>
<name>A0A2P9JZQ8_9CAUD</name>
<dbReference type="KEGG" id="vg:54989848"/>
<evidence type="ECO:0000313" key="2">
    <source>
        <dbReference type="Proteomes" id="UP000241381"/>
    </source>
</evidence>
<proteinExistence type="predicted"/>
<reference evidence="1" key="1">
    <citation type="submission" date="2018-01" db="EMBL/GenBank/DDBJ databases">
        <title>Complete genome sequence analysis of a novel Salmonella phage Spp16.</title>
        <authorList>
            <person name="Zhao F."/>
            <person name="Sun H."/>
            <person name="Ren H."/>
            <person name="Tong Y."/>
        </authorList>
    </citation>
    <scope>NUCLEOTIDE SEQUENCE [LARGE SCALE GENOMIC DNA]</scope>
</reference>
<dbReference type="Proteomes" id="UP000241381">
    <property type="component" value="Segment"/>
</dbReference>
<accession>A0A2P9JZQ8</accession>
<evidence type="ECO:0000313" key="1">
    <source>
        <dbReference type="EMBL" id="AVI05021.1"/>
    </source>
</evidence>
<keyword evidence="2" id="KW-1185">Reference proteome</keyword>
<dbReference type="EMBL" id="MG878892">
    <property type="protein sequence ID" value="AVI05021.1"/>
    <property type="molecule type" value="Genomic_DNA"/>
</dbReference>
<sequence>MSGILSQYAATPTSPVTYAHTRPNQRHGQGDALADVTEQFTGMVEGTIARKSIMNGFIPVRSVRGTSTISSRGISQAKLQKIVPGVTPSPSTEPNTSKIFLTIDTVIIARNAEPMLDEFQTDFNYQGEVAREQGQMISNMYDETFFIMGAKAALMKNSPYGTAEQMPGHGTGNVVTLANASDSTDPAKIYHAISQVVEKMLEQDVDPSAEDMMVVVPPSVFMALQMSEYIANGNYVTSAGNELKSSYVFSAWGMPVVTSNNAVFGKVIEGHLLSNERNQNAYDGDFSKVVVQIVSPRAFLAGSTIPVTSKIFFDDLSKLWFIDSWLSFGVTVNRPEYAGVVMLP</sequence>
<dbReference type="GeneID" id="54989848"/>
<protein>
    <submittedName>
        <fullName evidence="1">Major capsid protein</fullName>
    </submittedName>
</protein>
<organism evidence="1 2">
    <name type="scientific">Salmonella phage vB_SpuP_Spp16</name>
    <dbReference type="NCBI Taxonomy" id="2081603"/>
    <lineage>
        <taxon>Viruses</taxon>
        <taxon>Duplodnaviria</taxon>
        <taxon>Heunggongvirae</taxon>
        <taxon>Uroviricota</taxon>
        <taxon>Caudoviricetes</taxon>
        <taxon>Autographivirales</taxon>
        <taxon>Autonotataviridae</taxon>
        <taxon>Melnykvirinae</taxon>
        <taxon>Panjvirus</taxon>
        <taxon>Panjvirus Spp16</taxon>
    </lineage>
</organism>